<name>A0ABS4U0E5_9PSEU</name>
<comment type="caution">
    <text evidence="1">The sequence shown here is derived from an EMBL/GenBank/DDBJ whole genome shotgun (WGS) entry which is preliminary data.</text>
</comment>
<accession>A0ABS4U0E5</accession>
<protein>
    <submittedName>
        <fullName evidence="1">Uncharacterized protein</fullName>
    </submittedName>
</protein>
<gene>
    <name evidence="1" type="ORF">JOF56_010502</name>
</gene>
<reference evidence="1 2" key="1">
    <citation type="submission" date="2021-03" db="EMBL/GenBank/DDBJ databases">
        <title>Sequencing the genomes of 1000 actinobacteria strains.</title>
        <authorList>
            <person name="Klenk H.-P."/>
        </authorList>
    </citation>
    <scope>NUCLEOTIDE SEQUENCE [LARGE SCALE GENOMIC DNA]</scope>
    <source>
        <strain evidence="1 2">DSM 46670</strain>
    </source>
</reference>
<dbReference type="Proteomes" id="UP001519332">
    <property type="component" value="Unassembled WGS sequence"/>
</dbReference>
<dbReference type="EMBL" id="JAGINW010000001">
    <property type="protein sequence ID" value="MBP2330117.1"/>
    <property type="molecule type" value="Genomic_DNA"/>
</dbReference>
<keyword evidence="2" id="KW-1185">Reference proteome</keyword>
<proteinExistence type="predicted"/>
<sequence>MTCRWTWKTRAGHRTAHAFAHIDLAAGFPVLEPMGCTQRFKVDRLTEVERGHRFRCPGCLAATGSRARRRI</sequence>
<organism evidence="1 2">
    <name type="scientific">Kibdelosporangium banguiense</name>
    <dbReference type="NCBI Taxonomy" id="1365924"/>
    <lineage>
        <taxon>Bacteria</taxon>
        <taxon>Bacillati</taxon>
        <taxon>Actinomycetota</taxon>
        <taxon>Actinomycetes</taxon>
        <taxon>Pseudonocardiales</taxon>
        <taxon>Pseudonocardiaceae</taxon>
        <taxon>Kibdelosporangium</taxon>
    </lineage>
</organism>
<evidence type="ECO:0000313" key="1">
    <source>
        <dbReference type="EMBL" id="MBP2330117.1"/>
    </source>
</evidence>
<evidence type="ECO:0000313" key="2">
    <source>
        <dbReference type="Proteomes" id="UP001519332"/>
    </source>
</evidence>